<dbReference type="AlphaFoldDB" id="A0A414ZQZ5"/>
<dbReference type="Proteomes" id="UP000285865">
    <property type="component" value="Unassembled WGS sequence"/>
</dbReference>
<accession>A0A414ZQZ5</accession>
<proteinExistence type="predicted"/>
<protein>
    <submittedName>
        <fullName evidence="1">Uncharacterized protein</fullName>
    </submittedName>
</protein>
<name>A0A414ZQZ5_9FIRM</name>
<evidence type="ECO:0000313" key="1">
    <source>
        <dbReference type="EMBL" id="RHI25655.1"/>
    </source>
</evidence>
<organism evidence="1 2">
    <name type="scientific">Agathobacter rectalis</name>
    <dbReference type="NCBI Taxonomy" id="39491"/>
    <lineage>
        <taxon>Bacteria</taxon>
        <taxon>Bacillati</taxon>
        <taxon>Bacillota</taxon>
        <taxon>Clostridia</taxon>
        <taxon>Lachnospirales</taxon>
        <taxon>Lachnospiraceae</taxon>
        <taxon>Agathobacter</taxon>
    </lineage>
</organism>
<dbReference type="RefSeq" id="WP_118257131.1">
    <property type="nucleotide sequence ID" value="NZ_QRKN01000001.1"/>
</dbReference>
<comment type="caution">
    <text evidence="1">The sequence shown here is derived from an EMBL/GenBank/DDBJ whole genome shotgun (WGS) entry which is preliminary data.</text>
</comment>
<reference evidence="1 2" key="1">
    <citation type="submission" date="2018-08" db="EMBL/GenBank/DDBJ databases">
        <title>A genome reference for cultivated species of the human gut microbiota.</title>
        <authorList>
            <person name="Zou Y."/>
            <person name="Xue W."/>
            <person name="Luo G."/>
        </authorList>
    </citation>
    <scope>NUCLEOTIDE SEQUENCE [LARGE SCALE GENOMIC DNA]</scope>
    <source>
        <strain evidence="1 2">AM16-11</strain>
    </source>
</reference>
<sequence length="64" mass="7268">MKGKYKGCDIEVGLDSSGFLTFAVFDNGYEVLSGFSDSSDSVKDYFSYMKSVVDNYKEYPEDYE</sequence>
<gene>
    <name evidence="1" type="ORF">DW172_02950</name>
</gene>
<evidence type="ECO:0000313" key="2">
    <source>
        <dbReference type="Proteomes" id="UP000285865"/>
    </source>
</evidence>
<dbReference type="EMBL" id="QRKN01000001">
    <property type="protein sequence ID" value="RHI25655.1"/>
    <property type="molecule type" value="Genomic_DNA"/>
</dbReference>